<dbReference type="NCBIfam" id="TIGR00090">
    <property type="entry name" value="rsfS_iojap_ybeB"/>
    <property type="match status" value="1"/>
</dbReference>
<organism evidence="4 5">
    <name type="scientific">Dongia mobilis</name>
    <dbReference type="NCBI Taxonomy" id="578943"/>
    <lineage>
        <taxon>Bacteria</taxon>
        <taxon>Pseudomonadati</taxon>
        <taxon>Pseudomonadota</taxon>
        <taxon>Alphaproteobacteria</taxon>
        <taxon>Rhodospirillales</taxon>
        <taxon>Dongiaceae</taxon>
        <taxon>Dongia</taxon>
    </lineage>
</organism>
<comment type="function">
    <text evidence="2">Functions as a ribosomal silencing factor. Interacts with ribosomal protein uL14 (rplN), blocking formation of intersubunit bridge B8. Prevents association of the 30S and 50S ribosomal subunits and the formation of functional ribosomes, thus repressing translation.</text>
</comment>
<evidence type="ECO:0000256" key="2">
    <source>
        <dbReference type="HAMAP-Rule" id="MF_01477"/>
    </source>
</evidence>
<dbReference type="PANTHER" id="PTHR21043">
    <property type="entry name" value="IOJAP SUPERFAMILY ORTHOLOG"/>
    <property type="match status" value="1"/>
</dbReference>
<feature type="compositionally biased region" description="Low complexity" evidence="3">
    <location>
        <begin position="1"/>
        <end position="43"/>
    </location>
</feature>
<accession>A0A4R6WFU7</accession>
<keyword evidence="2" id="KW-0963">Cytoplasm</keyword>
<feature type="compositionally biased region" description="Basic residues" evidence="3">
    <location>
        <begin position="44"/>
        <end position="55"/>
    </location>
</feature>
<dbReference type="InterPro" id="IPR043519">
    <property type="entry name" value="NT_sf"/>
</dbReference>
<keyword evidence="2" id="KW-0810">Translation regulation</keyword>
<dbReference type="GO" id="GO:0042256">
    <property type="term" value="P:cytosolic ribosome assembly"/>
    <property type="evidence" value="ECO:0007669"/>
    <property type="project" value="UniProtKB-UniRule"/>
</dbReference>
<dbReference type="EMBL" id="SNYW01000012">
    <property type="protein sequence ID" value="TDQ78880.1"/>
    <property type="molecule type" value="Genomic_DNA"/>
</dbReference>
<dbReference type="InterPro" id="IPR004394">
    <property type="entry name" value="Iojap/RsfS/C7orf30"/>
</dbReference>
<keyword evidence="5" id="KW-1185">Reference proteome</keyword>
<proteinExistence type="inferred from homology"/>
<dbReference type="Proteomes" id="UP000295783">
    <property type="component" value="Unassembled WGS sequence"/>
</dbReference>
<feature type="region of interest" description="Disordered" evidence="3">
    <location>
        <begin position="1"/>
        <end position="86"/>
    </location>
</feature>
<dbReference type="GO" id="GO:0090071">
    <property type="term" value="P:negative regulation of ribosome biogenesis"/>
    <property type="evidence" value="ECO:0007669"/>
    <property type="project" value="UniProtKB-UniRule"/>
</dbReference>
<dbReference type="SUPFAM" id="SSF81301">
    <property type="entry name" value="Nucleotidyltransferase"/>
    <property type="match status" value="1"/>
</dbReference>
<dbReference type="Pfam" id="PF02410">
    <property type="entry name" value="RsfS"/>
    <property type="match status" value="1"/>
</dbReference>
<dbReference type="Gene3D" id="3.30.460.10">
    <property type="entry name" value="Beta Polymerase, domain 2"/>
    <property type="match status" value="1"/>
</dbReference>
<name>A0A4R6WFU7_9PROT</name>
<reference evidence="4 5" key="1">
    <citation type="submission" date="2019-03" db="EMBL/GenBank/DDBJ databases">
        <title>Genomic Encyclopedia of Type Strains, Phase III (KMG-III): the genomes of soil and plant-associated and newly described type strains.</title>
        <authorList>
            <person name="Whitman W."/>
        </authorList>
    </citation>
    <scope>NUCLEOTIDE SEQUENCE [LARGE SCALE GENOMIC DNA]</scope>
    <source>
        <strain evidence="4 5">CGMCC 1.7660</strain>
    </source>
</reference>
<evidence type="ECO:0000256" key="3">
    <source>
        <dbReference type="SAM" id="MobiDB-lite"/>
    </source>
</evidence>
<comment type="caution">
    <text evidence="4">The sequence shown here is derived from an EMBL/GenBank/DDBJ whole genome shotgun (WGS) entry which is preliminary data.</text>
</comment>
<dbReference type="PANTHER" id="PTHR21043:SF0">
    <property type="entry name" value="MITOCHONDRIAL ASSEMBLY OF RIBOSOMAL LARGE SUBUNIT PROTEIN 1"/>
    <property type="match status" value="1"/>
</dbReference>
<evidence type="ECO:0000256" key="1">
    <source>
        <dbReference type="ARBA" id="ARBA00010574"/>
    </source>
</evidence>
<evidence type="ECO:0000313" key="4">
    <source>
        <dbReference type="EMBL" id="TDQ78880.1"/>
    </source>
</evidence>
<comment type="subunit">
    <text evidence="2">Interacts with ribosomal protein uL14 (rplN).</text>
</comment>
<dbReference type="GO" id="GO:0043023">
    <property type="term" value="F:ribosomal large subunit binding"/>
    <property type="evidence" value="ECO:0007669"/>
    <property type="project" value="TreeGrafter"/>
</dbReference>
<dbReference type="GO" id="GO:0017148">
    <property type="term" value="P:negative regulation of translation"/>
    <property type="evidence" value="ECO:0007669"/>
    <property type="project" value="UniProtKB-UniRule"/>
</dbReference>
<evidence type="ECO:0000313" key="5">
    <source>
        <dbReference type="Proteomes" id="UP000295783"/>
    </source>
</evidence>
<dbReference type="RefSeq" id="WP_243735680.1">
    <property type="nucleotide sequence ID" value="NZ_SNYW01000012.1"/>
</dbReference>
<comment type="subcellular location">
    <subcellularLocation>
        <location evidence="2">Cytoplasm</location>
    </subcellularLocation>
</comment>
<gene>
    <name evidence="2" type="primary">rsfS</name>
    <name evidence="4" type="ORF">A8950_3342</name>
</gene>
<dbReference type="AlphaFoldDB" id="A0A4R6WFU7"/>
<dbReference type="HAMAP" id="MF_01477">
    <property type="entry name" value="Iojap_RsfS"/>
    <property type="match status" value="1"/>
</dbReference>
<comment type="similarity">
    <text evidence="1 2">Belongs to the Iojap/RsfS family.</text>
</comment>
<sequence length="202" mass="21240">MKSTGKKPATGTKVKAAGKAAAKTGAKSASKKATAVKNSAAKKSVAKKTPVKKPLPKSAVQPKAAPKSAGKARKPKQTVPAANDARRHDLLQLVEKSLDADKAENIVHVDLAEKSAIADFMVIATGRNTRQLAAMAQHVAEKLSKAGVKSISIEGLSQGDWVLVDGGDIIVHLFRPEIRTLYGLEKMWGVNLPEPEALQAVG</sequence>
<protein>
    <recommendedName>
        <fullName evidence="2">Ribosomal silencing factor RsfS</fullName>
    </recommendedName>
</protein>
<dbReference type="GO" id="GO:0005737">
    <property type="term" value="C:cytoplasm"/>
    <property type="evidence" value="ECO:0007669"/>
    <property type="project" value="UniProtKB-SubCell"/>
</dbReference>
<keyword evidence="2" id="KW-0678">Repressor</keyword>